<protein>
    <submittedName>
        <fullName evidence="1">Uncharacterized protein</fullName>
    </submittedName>
</protein>
<accession>A0A834IFE3</accession>
<dbReference type="EMBL" id="JAACXV010000410">
    <property type="protein sequence ID" value="KAF7278002.1"/>
    <property type="molecule type" value="Genomic_DNA"/>
</dbReference>
<name>A0A834IFE3_RHYFE</name>
<dbReference type="Proteomes" id="UP000625711">
    <property type="component" value="Unassembled WGS sequence"/>
</dbReference>
<proteinExistence type="predicted"/>
<dbReference type="AlphaFoldDB" id="A0A834IFE3"/>
<evidence type="ECO:0000313" key="2">
    <source>
        <dbReference type="Proteomes" id="UP000625711"/>
    </source>
</evidence>
<sequence length="72" mass="7665">MPLPQFRQTASDADNAGFLSSVPPCSRVRLHGGYVMPPGMFSLSEAIPLLCNSVVPSVSCSSTKSHNKIDDD</sequence>
<organism evidence="1 2">
    <name type="scientific">Rhynchophorus ferrugineus</name>
    <name type="common">Red palm weevil</name>
    <name type="synonym">Curculio ferrugineus</name>
    <dbReference type="NCBI Taxonomy" id="354439"/>
    <lineage>
        <taxon>Eukaryota</taxon>
        <taxon>Metazoa</taxon>
        <taxon>Ecdysozoa</taxon>
        <taxon>Arthropoda</taxon>
        <taxon>Hexapoda</taxon>
        <taxon>Insecta</taxon>
        <taxon>Pterygota</taxon>
        <taxon>Neoptera</taxon>
        <taxon>Endopterygota</taxon>
        <taxon>Coleoptera</taxon>
        <taxon>Polyphaga</taxon>
        <taxon>Cucujiformia</taxon>
        <taxon>Curculionidae</taxon>
        <taxon>Dryophthorinae</taxon>
        <taxon>Rhynchophorus</taxon>
    </lineage>
</organism>
<comment type="caution">
    <text evidence="1">The sequence shown here is derived from an EMBL/GenBank/DDBJ whole genome shotgun (WGS) entry which is preliminary data.</text>
</comment>
<keyword evidence="2" id="KW-1185">Reference proteome</keyword>
<gene>
    <name evidence="1" type="ORF">GWI33_008997</name>
</gene>
<evidence type="ECO:0000313" key="1">
    <source>
        <dbReference type="EMBL" id="KAF7278002.1"/>
    </source>
</evidence>
<reference evidence="1" key="1">
    <citation type="submission" date="2020-08" db="EMBL/GenBank/DDBJ databases">
        <title>Genome sequencing and assembly of the red palm weevil Rhynchophorus ferrugineus.</title>
        <authorList>
            <person name="Dias G.B."/>
            <person name="Bergman C.M."/>
            <person name="Manee M."/>
        </authorList>
    </citation>
    <scope>NUCLEOTIDE SEQUENCE</scope>
    <source>
        <strain evidence="1">AA-2017</strain>
        <tissue evidence="1">Whole larva</tissue>
    </source>
</reference>